<evidence type="ECO:0000256" key="1">
    <source>
        <dbReference type="ARBA" id="ARBA00004123"/>
    </source>
</evidence>
<dbReference type="InterPro" id="IPR052255">
    <property type="entry name" value="RNA_pol_II_subunit5-mediator"/>
</dbReference>
<dbReference type="AlphaFoldDB" id="A0AAV0DH24"/>
<name>A0AAV0DH24_9ASTE</name>
<organism evidence="5 6">
    <name type="scientific">Cuscuta epithymum</name>
    <dbReference type="NCBI Taxonomy" id="186058"/>
    <lineage>
        <taxon>Eukaryota</taxon>
        <taxon>Viridiplantae</taxon>
        <taxon>Streptophyta</taxon>
        <taxon>Embryophyta</taxon>
        <taxon>Tracheophyta</taxon>
        <taxon>Spermatophyta</taxon>
        <taxon>Magnoliopsida</taxon>
        <taxon>eudicotyledons</taxon>
        <taxon>Gunneridae</taxon>
        <taxon>Pentapetalae</taxon>
        <taxon>asterids</taxon>
        <taxon>lamiids</taxon>
        <taxon>Solanales</taxon>
        <taxon>Convolvulaceae</taxon>
        <taxon>Cuscuteae</taxon>
        <taxon>Cuscuta</taxon>
        <taxon>Cuscuta subgen. Cuscuta</taxon>
    </lineage>
</organism>
<reference evidence="5" key="1">
    <citation type="submission" date="2022-07" db="EMBL/GenBank/DDBJ databases">
        <authorList>
            <person name="Macas J."/>
            <person name="Novak P."/>
            <person name="Neumann P."/>
        </authorList>
    </citation>
    <scope>NUCLEOTIDE SEQUENCE</scope>
</reference>
<protein>
    <recommendedName>
        <fullName evidence="7">RNA polymerase II subunit 5-mediating protein homolog</fullName>
    </recommendedName>
</protein>
<dbReference type="InterPro" id="IPR004127">
    <property type="entry name" value="Prefoldin_subunit_alpha"/>
</dbReference>
<dbReference type="CDD" id="cd23159">
    <property type="entry name" value="Prefoldin_URI1"/>
    <property type="match status" value="1"/>
</dbReference>
<dbReference type="PANTHER" id="PTHR15111:SF0">
    <property type="entry name" value="UNCONVENTIONAL PREFOLDIN RPB5 INTERACTOR 1"/>
    <property type="match status" value="1"/>
</dbReference>
<comment type="caution">
    <text evidence="5">The sequence shown here is derived from an EMBL/GenBank/DDBJ whole genome shotgun (WGS) entry which is preliminary data.</text>
</comment>
<keyword evidence="6" id="KW-1185">Reference proteome</keyword>
<dbReference type="InterPro" id="IPR009053">
    <property type="entry name" value="Prefoldin"/>
</dbReference>
<evidence type="ECO:0000256" key="3">
    <source>
        <dbReference type="ARBA" id="ARBA00038295"/>
    </source>
</evidence>
<sequence>MGEPVKGTVTSLSSLIPVDEAQKALQRVHEAVAERRKQMDQLNGFVAENRSLIDLVQRLPDKLHHDIMVPFGKAAFFPGRLIHTNEFMVLLGEGYYAERSSKQTSEILTRRGKDLESQVQHLKAVMQDLEAEASFFDKTASESAEGLVEIREDIVEESSYRKPATPGVSNMDSSSFPKEEDATQKFKDEEYAQILARIAELEKEEEEAEKANEISEDESGEAIQMGNSEVCGLSNMTKAVTSLRTESNEVIMAASRNHDLSKAEGSNGQAQLPKGEYFHEECLPFCQTSSTSVAPKLPVLKDNIAVLESKQAAVNRTEEHFDASKVCPLTRARPFLILVLIDYLIIYSWSVYELRVLMCRLLLVLSWNIRPTLICNLVLVVPQSQYLDSRCRGSDYGSLGI</sequence>
<gene>
    <name evidence="5" type="ORF">CEPIT_LOCUS14868</name>
</gene>
<keyword evidence="4" id="KW-0175">Coiled coil</keyword>
<dbReference type="GO" id="GO:0006457">
    <property type="term" value="P:protein folding"/>
    <property type="evidence" value="ECO:0007669"/>
    <property type="project" value="UniProtKB-ARBA"/>
</dbReference>
<comment type="subcellular location">
    <subcellularLocation>
        <location evidence="1">Nucleus</location>
    </subcellularLocation>
</comment>
<dbReference type="Pfam" id="PF02996">
    <property type="entry name" value="Prefoldin"/>
    <property type="match status" value="1"/>
</dbReference>
<dbReference type="GO" id="GO:0000122">
    <property type="term" value="P:negative regulation of transcription by RNA polymerase II"/>
    <property type="evidence" value="ECO:0007669"/>
    <property type="project" value="TreeGrafter"/>
</dbReference>
<keyword evidence="2" id="KW-0539">Nucleus</keyword>
<evidence type="ECO:0008006" key="7">
    <source>
        <dbReference type="Google" id="ProtNLM"/>
    </source>
</evidence>
<dbReference type="GO" id="GO:0019212">
    <property type="term" value="F:phosphatase inhibitor activity"/>
    <property type="evidence" value="ECO:0007669"/>
    <property type="project" value="TreeGrafter"/>
</dbReference>
<dbReference type="GO" id="GO:0005634">
    <property type="term" value="C:nucleus"/>
    <property type="evidence" value="ECO:0007669"/>
    <property type="project" value="UniProtKB-SubCell"/>
</dbReference>
<evidence type="ECO:0000256" key="4">
    <source>
        <dbReference type="SAM" id="Coils"/>
    </source>
</evidence>
<accession>A0AAV0DH24</accession>
<evidence type="ECO:0000313" key="6">
    <source>
        <dbReference type="Proteomes" id="UP001152523"/>
    </source>
</evidence>
<dbReference type="SUPFAM" id="SSF46579">
    <property type="entry name" value="Prefoldin"/>
    <property type="match status" value="1"/>
</dbReference>
<dbReference type="Proteomes" id="UP001152523">
    <property type="component" value="Unassembled WGS sequence"/>
</dbReference>
<dbReference type="GO" id="GO:0003714">
    <property type="term" value="F:transcription corepressor activity"/>
    <property type="evidence" value="ECO:0007669"/>
    <property type="project" value="TreeGrafter"/>
</dbReference>
<dbReference type="GO" id="GO:0009409">
    <property type="term" value="P:response to cold"/>
    <property type="evidence" value="ECO:0007669"/>
    <property type="project" value="UniProtKB-ARBA"/>
</dbReference>
<proteinExistence type="inferred from homology"/>
<feature type="coiled-coil region" evidence="4">
    <location>
        <begin position="184"/>
        <end position="221"/>
    </location>
</feature>
<dbReference type="EMBL" id="CAMAPF010000104">
    <property type="protein sequence ID" value="CAH9099234.1"/>
    <property type="molecule type" value="Genomic_DNA"/>
</dbReference>
<dbReference type="PANTHER" id="PTHR15111">
    <property type="entry name" value="RNA POLYMERASE II SUBUNIT 5-MEDIATING PROTEIN NNX3"/>
    <property type="match status" value="1"/>
</dbReference>
<dbReference type="Gene3D" id="1.10.287.370">
    <property type="match status" value="1"/>
</dbReference>
<dbReference type="GO" id="GO:0003682">
    <property type="term" value="F:chromatin binding"/>
    <property type="evidence" value="ECO:0007669"/>
    <property type="project" value="TreeGrafter"/>
</dbReference>
<dbReference type="NCBIfam" id="TIGR00293">
    <property type="entry name" value="prefoldin subunit alpha"/>
    <property type="match status" value="1"/>
</dbReference>
<comment type="similarity">
    <text evidence="3">Belongs to the RNA polymerase II subunit 5-mediating protein family.</text>
</comment>
<evidence type="ECO:0000256" key="2">
    <source>
        <dbReference type="ARBA" id="ARBA00023242"/>
    </source>
</evidence>
<evidence type="ECO:0000313" key="5">
    <source>
        <dbReference type="EMBL" id="CAH9099234.1"/>
    </source>
</evidence>